<dbReference type="KEGG" id="hadh:FRZ61_18670"/>
<sequence length="100" mass="11167">MNMQPGKPLEPVVGIGRSRYVIDPSLFDRPVLEDTWKGAQGDARIIDPAAVYRALDGRIQIDLTYDQTTQVLATFRLQLKNRSLGSIRPPPDNYCPVTVV</sequence>
<organism evidence="1 2">
    <name type="scientific">Hypericibacter adhaerens</name>
    <dbReference type="NCBI Taxonomy" id="2602016"/>
    <lineage>
        <taxon>Bacteria</taxon>
        <taxon>Pseudomonadati</taxon>
        <taxon>Pseudomonadota</taxon>
        <taxon>Alphaproteobacteria</taxon>
        <taxon>Rhodospirillales</taxon>
        <taxon>Dongiaceae</taxon>
        <taxon>Hypericibacter</taxon>
    </lineage>
</organism>
<reference evidence="1 2" key="1">
    <citation type="submission" date="2019-08" db="EMBL/GenBank/DDBJ databases">
        <title>Hyperibacter terrae gen. nov., sp. nov. and Hyperibacter viscosus sp. nov., two new members in the family Rhodospirillaceae isolated from the rhizosphere of Hypericum perforatum.</title>
        <authorList>
            <person name="Noviana Z."/>
        </authorList>
    </citation>
    <scope>NUCLEOTIDE SEQUENCE [LARGE SCALE GENOMIC DNA]</scope>
    <source>
        <strain evidence="1 2">R5959</strain>
    </source>
</reference>
<keyword evidence="2" id="KW-1185">Reference proteome</keyword>
<dbReference type="Proteomes" id="UP000325797">
    <property type="component" value="Chromosome"/>
</dbReference>
<name>A0A5J6MWE0_9PROT</name>
<evidence type="ECO:0000313" key="1">
    <source>
        <dbReference type="EMBL" id="QEX21938.1"/>
    </source>
</evidence>
<evidence type="ECO:0000313" key="2">
    <source>
        <dbReference type="Proteomes" id="UP000325797"/>
    </source>
</evidence>
<proteinExistence type="predicted"/>
<dbReference type="AlphaFoldDB" id="A0A5J6MWE0"/>
<protein>
    <submittedName>
        <fullName evidence="1">Uncharacterized protein</fullName>
    </submittedName>
</protein>
<dbReference type="Gene3D" id="3.10.620.30">
    <property type="match status" value="1"/>
</dbReference>
<dbReference type="EMBL" id="CP042582">
    <property type="protein sequence ID" value="QEX21938.1"/>
    <property type="molecule type" value="Genomic_DNA"/>
</dbReference>
<accession>A0A5J6MWE0</accession>
<gene>
    <name evidence="1" type="ORF">FRZ61_18670</name>
</gene>